<dbReference type="RefSeq" id="WP_128233632.1">
    <property type="nucleotide sequence ID" value="NZ_SAUY01000032.1"/>
</dbReference>
<protein>
    <submittedName>
        <fullName evidence="1">Uncharacterized protein</fullName>
    </submittedName>
</protein>
<organism evidence="1 2">
    <name type="scientific">Paenirhodobacter populi</name>
    <dbReference type="NCBI Taxonomy" id="2306993"/>
    <lineage>
        <taxon>Bacteria</taxon>
        <taxon>Pseudomonadati</taxon>
        <taxon>Pseudomonadota</taxon>
        <taxon>Alphaproteobacteria</taxon>
        <taxon>Rhodobacterales</taxon>
        <taxon>Rhodobacter group</taxon>
        <taxon>Paenirhodobacter</taxon>
    </lineage>
</organism>
<dbReference type="EMBL" id="SAUY01000032">
    <property type="protein sequence ID" value="RWR27393.1"/>
    <property type="molecule type" value="Genomic_DNA"/>
</dbReference>
<sequence>MTLSRHDSFRPVGQILAAEVLPRLHLAQKLPLRVSCIGTASFDVDVSGFDHSIPLGEGQSPEGAMSLAALRVSRGDICAGSDEALRFRPRLAVIQDRELGLVLAGEIRAGVILWQQPVASDAEARRIVLEASRLRGMAFNMPDHRDHGSARELRYHASLLEARLVDSFWREVAAELLMLPQAA</sequence>
<evidence type="ECO:0000313" key="1">
    <source>
        <dbReference type="EMBL" id="RWR27393.1"/>
    </source>
</evidence>
<reference evidence="1 2" key="1">
    <citation type="submission" date="2019-01" db="EMBL/GenBank/DDBJ databases">
        <title>Sinorhodobacter populi sp. nov. isolated from the symptomatic bark tissue of Populus euramericana canker.</title>
        <authorList>
            <person name="Xu G."/>
        </authorList>
    </citation>
    <scope>NUCLEOTIDE SEQUENCE [LARGE SCALE GENOMIC DNA]</scope>
    <source>
        <strain evidence="1 2">07D10-4-3</strain>
    </source>
</reference>
<reference evidence="1 2" key="2">
    <citation type="submission" date="2019-01" db="EMBL/GenBank/DDBJ databases">
        <authorList>
            <person name="Li Y."/>
        </authorList>
    </citation>
    <scope>NUCLEOTIDE SEQUENCE [LARGE SCALE GENOMIC DNA]</scope>
    <source>
        <strain evidence="1 2">07D10-4-3</strain>
    </source>
</reference>
<comment type="caution">
    <text evidence="1">The sequence shown here is derived from an EMBL/GenBank/DDBJ whole genome shotgun (WGS) entry which is preliminary data.</text>
</comment>
<proteinExistence type="predicted"/>
<name>A0A443K3V9_9RHOB</name>
<dbReference type="Proteomes" id="UP000284451">
    <property type="component" value="Unassembled WGS sequence"/>
</dbReference>
<gene>
    <name evidence="1" type="ORF">D2T29_18570</name>
</gene>
<evidence type="ECO:0000313" key="2">
    <source>
        <dbReference type="Proteomes" id="UP000284451"/>
    </source>
</evidence>
<accession>A0A443K3V9</accession>
<dbReference type="AlphaFoldDB" id="A0A443K3V9"/>